<feature type="domain" description="Fungal STAND N-terminal Goodbye" evidence="3">
    <location>
        <begin position="34"/>
        <end position="158"/>
    </location>
</feature>
<name>A0A0D0B4C9_9AGAR</name>
<organism evidence="5 6">
    <name type="scientific">Collybiopsis luxurians FD-317 M1</name>
    <dbReference type="NCBI Taxonomy" id="944289"/>
    <lineage>
        <taxon>Eukaryota</taxon>
        <taxon>Fungi</taxon>
        <taxon>Dikarya</taxon>
        <taxon>Basidiomycota</taxon>
        <taxon>Agaricomycotina</taxon>
        <taxon>Agaricomycetes</taxon>
        <taxon>Agaricomycetidae</taxon>
        <taxon>Agaricales</taxon>
        <taxon>Marasmiineae</taxon>
        <taxon>Omphalotaceae</taxon>
        <taxon>Collybiopsis</taxon>
        <taxon>Collybiopsis luxurians</taxon>
    </lineage>
</organism>
<dbReference type="EMBL" id="KN834787">
    <property type="protein sequence ID" value="KIK58135.1"/>
    <property type="molecule type" value="Genomic_DNA"/>
</dbReference>
<gene>
    <name evidence="5" type="ORF">GYMLUDRAFT_707482</name>
</gene>
<accession>A0A0D0B4C9</accession>
<dbReference type="AlphaFoldDB" id="A0A0D0B4C9"/>
<dbReference type="Pfam" id="PF17109">
    <property type="entry name" value="Goodbye"/>
    <property type="match status" value="1"/>
</dbReference>
<evidence type="ECO:0000256" key="2">
    <source>
        <dbReference type="SAM" id="MobiDB-lite"/>
    </source>
</evidence>
<dbReference type="InterPro" id="IPR056884">
    <property type="entry name" value="NPHP3-like_N"/>
</dbReference>
<dbReference type="HOGENOM" id="CLU_056579_1_0_1"/>
<dbReference type="OrthoDB" id="7464126at2759"/>
<feature type="compositionally biased region" description="Polar residues" evidence="2">
    <location>
        <begin position="11"/>
        <end position="21"/>
    </location>
</feature>
<sequence length="303" mass="33582">MQGTPGLVSRSAMSTPPVTVASTRPITSNFENLWAKALADYKEKTGRNFHQDQITQFSACRSLNDVIQVLETQSKGLEAFRKKGKNIRNVLKPFVHLVGLFNDTAAEVADAVNVPGGKAIFVAIGFLLAAAKGVTEVYDTLEDLSQELEGALNRVGLYLGSNLGLSDIAIQIKPNKKKGLFGTNINVLGQRAKDYVGTLSGNKEVQEALQRLDKLTKKEELLRIAEIHKKVDQIDKLHMDDKIRKWLSPPTVSQYHDTVYKAHQGGTGDWFFKPNSKFSQWKQAKNSILWIYGKPGSGKSVLW</sequence>
<reference evidence="5 6" key="1">
    <citation type="submission" date="2014-04" db="EMBL/GenBank/DDBJ databases">
        <title>Evolutionary Origins and Diversification of the Mycorrhizal Mutualists.</title>
        <authorList>
            <consortium name="DOE Joint Genome Institute"/>
            <consortium name="Mycorrhizal Genomics Consortium"/>
            <person name="Kohler A."/>
            <person name="Kuo A."/>
            <person name="Nagy L.G."/>
            <person name="Floudas D."/>
            <person name="Copeland A."/>
            <person name="Barry K.W."/>
            <person name="Cichocki N."/>
            <person name="Veneault-Fourrey C."/>
            <person name="LaButti K."/>
            <person name="Lindquist E.A."/>
            <person name="Lipzen A."/>
            <person name="Lundell T."/>
            <person name="Morin E."/>
            <person name="Murat C."/>
            <person name="Riley R."/>
            <person name="Ohm R."/>
            <person name="Sun H."/>
            <person name="Tunlid A."/>
            <person name="Henrissat B."/>
            <person name="Grigoriev I.V."/>
            <person name="Hibbett D.S."/>
            <person name="Martin F."/>
        </authorList>
    </citation>
    <scope>NUCLEOTIDE SEQUENCE [LARGE SCALE GENOMIC DNA]</scope>
    <source>
        <strain evidence="5 6">FD-317 M1</strain>
    </source>
</reference>
<dbReference type="InterPro" id="IPR031350">
    <property type="entry name" value="Goodbye_dom"/>
</dbReference>
<evidence type="ECO:0000256" key="1">
    <source>
        <dbReference type="ARBA" id="ARBA00022737"/>
    </source>
</evidence>
<dbReference type="Pfam" id="PF24883">
    <property type="entry name" value="NPHP3_N"/>
    <property type="match status" value="1"/>
</dbReference>
<keyword evidence="1" id="KW-0677">Repeat</keyword>
<keyword evidence="6" id="KW-1185">Reference proteome</keyword>
<evidence type="ECO:0000259" key="4">
    <source>
        <dbReference type="Pfam" id="PF24883"/>
    </source>
</evidence>
<evidence type="ECO:0000313" key="6">
    <source>
        <dbReference type="Proteomes" id="UP000053593"/>
    </source>
</evidence>
<dbReference type="Proteomes" id="UP000053593">
    <property type="component" value="Unassembled WGS sequence"/>
</dbReference>
<evidence type="ECO:0000259" key="3">
    <source>
        <dbReference type="Pfam" id="PF17109"/>
    </source>
</evidence>
<proteinExistence type="predicted"/>
<feature type="domain" description="Nephrocystin 3-like N-terminal" evidence="4">
    <location>
        <begin position="266"/>
        <end position="302"/>
    </location>
</feature>
<feature type="region of interest" description="Disordered" evidence="2">
    <location>
        <begin position="1"/>
        <end position="21"/>
    </location>
</feature>
<dbReference type="PANTHER" id="PTHR10039">
    <property type="entry name" value="AMELOGENIN"/>
    <property type="match status" value="1"/>
</dbReference>
<evidence type="ECO:0000313" key="5">
    <source>
        <dbReference type="EMBL" id="KIK58135.1"/>
    </source>
</evidence>
<dbReference type="PANTHER" id="PTHR10039:SF17">
    <property type="entry name" value="FUNGAL STAND N-TERMINAL GOODBYE DOMAIN-CONTAINING PROTEIN-RELATED"/>
    <property type="match status" value="1"/>
</dbReference>
<protein>
    <submittedName>
        <fullName evidence="5">Unplaced genomic scaffold GYMLUscaffold_39, whole genome shotgun sequence</fullName>
    </submittedName>
</protein>